<gene>
    <name evidence="2" type="ORF">GCM10025881_36510</name>
</gene>
<dbReference type="RefSeq" id="WP_284255324.1">
    <property type="nucleotide sequence ID" value="NZ_BSVB01000001.1"/>
</dbReference>
<keyword evidence="1" id="KW-1133">Transmembrane helix</keyword>
<keyword evidence="1" id="KW-0812">Transmembrane</keyword>
<reference evidence="3" key="1">
    <citation type="journal article" date="2019" name="Int. J. Syst. Evol. Microbiol.">
        <title>The Global Catalogue of Microorganisms (GCM) 10K type strain sequencing project: providing services to taxonomists for standard genome sequencing and annotation.</title>
        <authorList>
            <consortium name="The Broad Institute Genomics Platform"/>
            <consortium name="The Broad Institute Genome Sequencing Center for Infectious Disease"/>
            <person name="Wu L."/>
            <person name="Ma J."/>
        </authorList>
    </citation>
    <scope>NUCLEOTIDE SEQUENCE [LARGE SCALE GENOMIC DNA]</scope>
    <source>
        <strain evidence="3">NBRC 108894</strain>
    </source>
</reference>
<protein>
    <recommendedName>
        <fullName evidence="4">DUF4190 domain-containing protein</fullName>
    </recommendedName>
</protein>
<dbReference type="EMBL" id="BSVB01000001">
    <property type="protein sequence ID" value="GMA96827.1"/>
    <property type="molecule type" value="Genomic_DNA"/>
</dbReference>
<comment type="caution">
    <text evidence="2">The sequence shown here is derived from an EMBL/GenBank/DDBJ whole genome shotgun (WGS) entry which is preliminary data.</text>
</comment>
<evidence type="ECO:0000313" key="3">
    <source>
        <dbReference type="Proteomes" id="UP001157034"/>
    </source>
</evidence>
<evidence type="ECO:0008006" key="4">
    <source>
        <dbReference type="Google" id="ProtNLM"/>
    </source>
</evidence>
<evidence type="ECO:0000313" key="2">
    <source>
        <dbReference type="EMBL" id="GMA96827.1"/>
    </source>
</evidence>
<proteinExistence type="predicted"/>
<feature type="transmembrane region" description="Helical" evidence="1">
    <location>
        <begin position="34"/>
        <end position="58"/>
    </location>
</feature>
<accession>A0ABQ6KEG6</accession>
<dbReference type="Proteomes" id="UP001157034">
    <property type="component" value="Unassembled WGS sequence"/>
</dbReference>
<evidence type="ECO:0000256" key="1">
    <source>
        <dbReference type="SAM" id="Phobius"/>
    </source>
</evidence>
<keyword evidence="1" id="KW-0472">Membrane</keyword>
<keyword evidence="3" id="KW-1185">Reference proteome</keyword>
<name>A0ABQ6KEG6_9MICO</name>
<organism evidence="2 3">
    <name type="scientific">Pseudolysinimonas kribbensis</name>
    <dbReference type="NCBI Taxonomy" id="433641"/>
    <lineage>
        <taxon>Bacteria</taxon>
        <taxon>Bacillati</taxon>
        <taxon>Actinomycetota</taxon>
        <taxon>Actinomycetes</taxon>
        <taxon>Micrococcales</taxon>
        <taxon>Microbacteriaceae</taxon>
        <taxon>Pseudolysinimonas</taxon>
    </lineage>
</organism>
<sequence length="66" mass="6877">MLPGVFAIVFGILGIARSRRLERLGLGPQGRSRSVAGLVLGCVGVVLGVLLVVVVVVLPRARPYPS</sequence>